<dbReference type="AlphaFoldDB" id="A0A835SYD2"/>
<reference evidence="1" key="1">
    <citation type="journal article" date="2020" name="bioRxiv">
        <title>Comparative genomics of Chlamydomonas.</title>
        <authorList>
            <person name="Craig R.J."/>
            <person name="Hasan A.R."/>
            <person name="Ness R.W."/>
            <person name="Keightley P.D."/>
        </authorList>
    </citation>
    <scope>NUCLEOTIDE SEQUENCE</scope>
    <source>
        <strain evidence="1">SAG 7.73</strain>
    </source>
</reference>
<evidence type="ECO:0000313" key="1">
    <source>
        <dbReference type="EMBL" id="KAG2433727.1"/>
    </source>
</evidence>
<protein>
    <submittedName>
        <fullName evidence="1">Uncharacterized protein</fullName>
    </submittedName>
</protein>
<keyword evidence="2" id="KW-1185">Reference proteome</keyword>
<gene>
    <name evidence="1" type="ORF">HXX76_008092</name>
</gene>
<comment type="caution">
    <text evidence="1">The sequence shown here is derived from an EMBL/GenBank/DDBJ whole genome shotgun (WGS) entry which is preliminary data.</text>
</comment>
<organism evidence="1 2">
    <name type="scientific">Chlamydomonas incerta</name>
    <dbReference type="NCBI Taxonomy" id="51695"/>
    <lineage>
        <taxon>Eukaryota</taxon>
        <taxon>Viridiplantae</taxon>
        <taxon>Chlorophyta</taxon>
        <taxon>core chlorophytes</taxon>
        <taxon>Chlorophyceae</taxon>
        <taxon>CS clade</taxon>
        <taxon>Chlamydomonadales</taxon>
        <taxon>Chlamydomonadaceae</taxon>
        <taxon>Chlamydomonas</taxon>
    </lineage>
</organism>
<evidence type="ECO:0000313" key="2">
    <source>
        <dbReference type="Proteomes" id="UP000650467"/>
    </source>
</evidence>
<accession>A0A835SYD2</accession>
<proteinExistence type="predicted"/>
<dbReference type="Proteomes" id="UP000650467">
    <property type="component" value="Unassembled WGS sequence"/>
</dbReference>
<dbReference type="EMBL" id="JAEHOC010000018">
    <property type="protein sequence ID" value="KAG2433727.1"/>
    <property type="molecule type" value="Genomic_DNA"/>
</dbReference>
<name>A0A835SYD2_CHLIN</name>
<sequence>MYPATKANMQKLLRGNLVHRYTTTTDNPQQYLRNANAAVKQGTTDNRQVIRRSTKHRVWESVGRSVAVAAVVAAGGLTVVQQVSMFNSFMADGTLDASEIASLGFNALEGLSVPAAIRDVVHAATGDGPFVDDLITADNGVGPVEELVGGWGEGAVDFFRELFSS</sequence>